<protein>
    <submittedName>
        <fullName evidence="1">Uncharacterized protein</fullName>
    </submittedName>
</protein>
<reference evidence="1" key="1">
    <citation type="submission" date="2020-04" db="EMBL/GenBank/DDBJ databases">
        <authorList>
            <person name="Chiriac C."/>
            <person name="Salcher M."/>
            <person name="Ghai R."/>
            <person name="Kavagutti S V."/>
        </authorList>
    </citation>
    <scope>NUCLEOTIDE SEQUENCE</scope>
</reference>
<evidence type="ECO:0000313" key="1">
    <source>
        <dbReference type="EMBL" id="CAB4133684.1"/>
    </source>
</evidence>
<name>A0A6J5LGG9_9CAUD</name>
<dbReference type="EMBL" id="LR796274">
    <property type="protein sequence ID" value="CAB4133684.1"/>
    <property type="molecule type" value="Genomic_DNA"/>
</dbReference>
<sequence length="306" mass="36043">MYQPVILLNTERNSLAKNQILENYGFIDCYYFFHIFAATDWYRSYRYSKFITPINDRKIKKKFITFNRLTGGARTYRSIFVGELVLNDLLDHGYVSYSDTCEEHGHFATNLDLVKRLYKLDSDYIRLIHSTLDTLTDANKFPLRIDHINKPTIPNGSQTLSAVHECMESFLHVVTETCFWETKEHLTEKIFKPIVAKQPFALLGCANNLKYLKDYGFRTFDQWWDESYDAIEDPVKRIQAVVKIIKDICNKSNSELEDMLKDMQSVLDYNYNWFYSREFVDTAWYELEINLRAAIAQQLPQISQGT</sequence>
<accession>A0A6J5LGG9</accession>
<proteinExistence type="predicted"/>
<gene>
    <name evidence="1" type="ORF">UFOVP257_406</name>
</gene>
<organism evidence="1">
    <name type="scientific">uncultured Caudovirales phage</name>
    <dbReference type="NCBI Taxonomy" id="2100421"/>
    <lineage>
        <taxon>Viruses</taxon>
        <taxon>Duplodnaviria</taxon>
        <taxon>Heunggongvirae</taxon>
        <taxon>Uroviricota</taxon>
        <taxon>Caudoviricetes</taxon>
        <taxon>Peduoviridae</taxon>
        <taxon>Maltschvirus</taxon>
        <taxon>Maltschvirus maltsch</taxon>
    </lineage>
</organism>